<protein>
    <submittedName>
        <fullName evidence="1">Uncharacterized protein</fullName>
    </submittedName>
</protein>
<accession>A0A158F558</accession>
<organism evidence="1 2">
    <name type="scientific">Caballeronia terrestris</name>
    <dbReference type="NCBI Taxonomy" id="1226301"/>
    <lineage>
        <taxon>Bacteria</taxon>
        <taxon>Pseudomonadati</taxon>
        <taxon>Pseudomonadota</taxon>
        <taxon>Betaproteobacteria</taxon>
        <taxon>Burkholderiales</taxon>
        <taxon>Burkholderiaceae</taxon>
        <taxon>Caballeronia</taxon>
    </lineage>
</organism>
<keyword evidence="2" id="KW-1185">Reference proteome</keyword>
<dbReference type="EMBL" id="FCOL02000001">
    <property type="protein sequence ID" value="SAL14825.1"/>
    <property type="molecule type" value="Genomic_DNA"/>
</dbReference>
<dbReference type="Proteomes" id="UP000054925">
    <property type="component" value="Unassembled WGS sequence"/>
</dbReference>
<gene>
    <name evidence="1" type="ORF">AWB67_00348</name>
</gene>
<name>A0A158F558_9BURK</name>
<dbReference type="OrthoDB" id="8926335at2"/>
<comment type="caution">
    <text evidence="1">The sequence shown here is derived from an EMBL/GenBank/DDBJ whole genome shotgun (WGS) entry which is preliminary data.</text>
</comment>
<reference evidence="1" key="1">
    <citation type="submission" date="2016-01" db="EMBL/GenBank/DDBJ databases">
        <authorList>
            <person name="Peeters C."/>
        </authorList>
    </citation>
    <scope>NUCLEOTIDE SEQUENCE [LARGE SCALE GENOMIC DNA]</scope>
    <source>
        <strain evidence="1">LMG 22937</strain>
    </source>
</reference>
<sequence>MPGEPAESQWHVFEYEGFEIHVLPQIKTAPEHAPPRTSERFVYIGHVCRHGANAHAPGEAVHFHADGDDEFKTAADAIDDARHVGRSIIDGTHPDLSVLPLVSAHHHHG</sequence>
<dbReference type="AlphaFoldDB" id="A0A158F558"/>
<evidence type="ECO:0000313" key="1">
    <source>
        <dbReference type="EMBL" id="SAL14825.1"/>
    </source>
</evidence>
<dbReference type="RefSeq" id="WP_087654488.1">
    <property type="nucleotide sequence ID" value="NZ_FCOL02000001.1"/>
</dbReference>
<proteinExistence type="predicted"/>
<evidence type="ECO:0000313" key="2">
    <source>
        <dbReference type="Proteomes" id="UP000054925"/>
    </source>
</evidence>